<comment type="caution">
    <text evidence="3">The sequence shown here is derived from an EMBL/GenBank/DDBJ whole genome shotgun (WGS) entry which is preliminary data.</text>
</comment>
<dbReference type="AlphaFoldDB" id="A0AAE8N376"/>
<feature type="compositionally biased region" description="Basic residues" evidence="1">
    <location>
        <begin position="294"/>
        <end position="306"/>
    </location>
</feature>
<dbReference type="InterPro" id="IPR036397">
    <property type="entry name" value="RNaseH_sf"/>
</dbReference>
<sequence length="331" mass="36619">MNRPANPKSRRIIAQTPSHTGIIREETVALRQLLGYGRSTEASLRLNVPELGTNLPGSSMRDVLLVGLDVDTFQGYGELIPDQQLHVGISILDTRRLHELLVSSSCEGELATAMDSYQLTIGSSGYCRRARNNFLFGQSKSAASISELKSELEHLVEGRDIILVFHGANSDLKMLRHLNIDLRPLYIIDTNKAAQYPLQLWYRYGLEKLLDVLEIPYALLHASGNDARFCLQALLMLAVKDAEMSQPGATADDALLRLLEGISQAPRPSTRGEIQAALAPARLAAKEVKAASAARRKQRRAARKERRRLEREGREDVAEESDTEEPNNSGG</sequence>
<accession>A0AAE8N376</accession>
<dbReference type="GO" id="GO:0003676">
    <property type="term" value="F:nucleic acid binding"/>
    <property type="evidence" value="ECO:0007669"/>
    <property type="project" value="InterPro"/>
</dbReference>
<gene>
    <name evidence="3" type="ORF">DNG_06698</name>
</gene>
<evidence type="ECO:0000259" key="2">
    <source>
        <dbReference type="Pfam" id="PF21762"/>
    </source>
</evidence>
<dbReference type="PANTHER" id="PTHR28083:SF1">
    <property type="entry name" value="GOOD FOR FULL DBP5 ACTIVITY PROTEIN 2"/>
    <property type="match status" value="1"/>
</dbReference>
<dbReference type="InterPro" id="IPR048519">
    <property type="entry name" value="Gfd2/YDR514C-like_C"/>
</dbReference>
<evidence type="ECO:0000313" key="3">
    <source>
        <dbReference type="EMBL" id="SPO04015.1"/>
    </source>
</evidence>
<dbReference type="InterPro" id="IPR012337">
    <property type="entry name" value="RNaseH-like_sf"/>
</dbReference>
<organism evidence="3 4">
    <name type="scientific">Cephalotrichum gorgonifer</name>
    <dbReference type="NCBI Taxonomy" id="2041049"/>
    <lineage>
        <taxon>Eukaryota</taxon>
        <taxon>Fungi</taxon>
        <taxon>Dikarya</taxon>
        <taxon>Ascomycota</taxon>
        <taxon>Pezizomycotina</taxon>
        <taxon>Sordariomycetes</taxon>
        <taxon>Hypocreomycetidae</taxon>
        <taxon>Microascales</taxon>
        <taxon>Microascaceae</taxon>
        <taxon>Cephalotrichum</taxon>
    </lineage>
</organism>
<reference evidence="3" key="1">
    <citation type="submission" date="2018-03" db="EMBL/GenBank/DDBJ databases">
        <authorList>
            <person name="Guldener U."/>
        </authorList>
    </citation>
    <scope>NUCLEOTIDE SEQUENCE</scope>
</reference>
<dbReference type="PANTHER" id="PTHR28083">
    <property type="entry name" value="GOOD FOR FULL DBP5 ACTIVITY PROTEIN 2"/>
    <property type="match status" value="1"/>
</dbReference>
<dbReference type="InterPro" id="IPR040151">
    <property type="entry name" value="Gfd2/YDR514C-like"/>
</dbReference>
<dbReference type="EMBL" id="ONZQ02000009">
    <property type="protein sequence ID" value="SPO04015.1"/>
    <property type="molecule type" value="Genomic_DNA"/>
</dbReference>
<dbReference type="SUPFAM" id="SSF53098">
    <property type="entry name" value="Ribonuclease H-like"/>
    <property type="match status" value="1"/>
</dbReference>
<proteinExistence type="predicted"/>
<dbReference type="Gene3D" id="3.30.420.10">
    <property type="entry name" value="Ribonuclease H-like superfamily/Ribonuclease H"/>
    <property type="match status" value="1"/>
</dbReference>
<evidence type="ECO:0000313" key="4">
    <source>
        <dbReference type="Proteomes" id="UP001187682"/>
    </source>
</evidence>
<evidence type="ECO:0000256" key="1">
    <source>
        <dbReference type="SAM" id="MobiDB-lite"/>
    </source>
</evidence>
<dbReference type="Pfam" id="PF21762">
    <property type="entry name" value="DEDDh_C"/>
    <property type="match status" value="1"/>
</dbReference>
<feature type="compositionally biased region" description="Basic and acidic residues" evidence="1">
    <location>
        <begin position="307"/>
        <end position="316"/>
    </location>
</feature>
<feature type="domain" description="Gfd2/YDR514C-like C-terminal" evidence="2">
    <location>
        <begin position="86"/>
        <end position="236"/>
    </location>
</feature>
<name>A0AAE8N376_9PEZI</name>
<keyword evidence="4" id="KW-1185">Reference proteome</keyword>
<feature type="region of interest" description="Disordered" evidence="1">
    <location>
        <begin position="290"/>
        <end position="331"/>
    </location>
</feature>
<protein>
    <recommendedName>
        <fullName evidence="2">Gfd2/YDR514C-like C-terminal domain-containing protein</fullName>
    </recommendedName>
</protein>
<dbReference type="Proteomes" id="UP001187682">
    <property type="component" value="Unassembled WGS sequence"/>
</dbReference>